<sequence length="223" mass="25741">MMPPTRVPNSLICTKVSNTSSEVWPFKTRPPHSSDLAMKIRVESFTMASHTSHSRAALIAFATRETLRVMFCTVSFSWEKPNTANTASLSTLDSTWTFAILGAFRKMQLTVSENLISSFSFSLYRFSAFWQYWTFMPLAAMMLSHVKQSVFVNAHVISYFGFGWNLWLLWLTILLAGHLNNSVYRLNHLVHFHLQFVNFVQNFVHLFIILIFVLIIFILFVVI</sequence>
<keyword evidence="1" id="KW-0472">Membrane</keyword>
<proteinExistence type="predicted"/>
<keyword evidence="1" id="KW-1133">Transmembrane helix</keyword>
<feature type="transmembrane region" description="Helical" evidence="1">
    <location>
        <begin position="199"/>
        <end position="222"/>
    </location>
</feature>
<name>A0AA86QE92_9EUKA</name>
<keyword evidence="1" id="KW-0812">Transmembrane</keyword>
<comment type="caution">
    <text evidence="2">The sequence shown here is derived from an EMBL/GenBank/DDBJ whole genome shotgun (WGS) entry which is preliminary data.</text>
</comment>
<accession>A0AA86QE92</accession>
<reference evidence="3 4" key="2">
    <citation type="submission" date="2024-07" db="EMBL/GenBank/DDBJ databases">
        <authorList>
            <person name="Akdeniz Z."/>
        </authorList>
    </citation>
    <scope>NUCLEOTIDE SEQUENCE [LARGE SCALE GENOMIC DNA]</scope>
</reference>
<evidence type="ECO:0000313" key="4">
    <source>
        <dbReference type="Proteomes" id="UP001642409"/>
    </source>
</evidence>
<dbReference type="EMBL" id="CAXDID020000170">
    <property type="protein sequence ID" value="CAL6047143.1"/>
    <property type="molecule type" value="Genomic_DNA"/>
</dbReference>
<evidence type="ECO:0000256" key="1">
    <source>
        <dbReference type="SAM" id="Phobius"/>
    </source>
</evidence>
<keyword evidence="4" id="KW-1185">Reference proteome</keyword>
<reference evidence="2" key="1">
    <citation type="submission" date="2023-06" db="EMBL/GenBank/DDBJ databases">
        <authorList>
            <person name="Kurt Z."/>
        </authorList>
    </citation>
    <scope>NUCLEOTIDE SEQUENCE</scope>
</reference>
<dbReference type="AlphaFoldDB" id="A0AA86QE92"/>
<organism evidence="2">
    <name type="scientific">Hexamita inflata</name>
    <dbReference type="NCBI Taxonomy" id="28002"/>
    <lineage>
        <taxon>Eukaryota</taxon>
        <taxon>Metamonada</taxon>
        <taxon>Diplomonadida</taxon>
        <taxon>Hexamitidae</taxon>
        <taxon>Hexamitinae</taxon>
        <taxon>Hexamita</taxon>
    </lineage>
</organism>
<dbReference type="Proteomes" id="UP001642409">
    <property type="component" value="Unassembled WGS sequence"/>
</dbReference>
<gene>
    <name evidence="3" type="ORF">HINF_LOCUS42067</name>
    <name evidence="2" type="ORF">HINF_LOCUS44098</name>
</gene>
<protein>
    <submittedName>
        <fullName evidence="3">Hypothetical_protein</fullName>
    </submittedName>
</protein>
<dbReference type="EMBL" id="CATOUU010000873">
    <property type="protein sequence ID" value="CAI9956453.1"/>
    <property type="molecule type" value="Genomic_DNA"/>
</dbReference>
<evidence type="ECO:0000313" key="2">
    <source>
        <dbReference type="EMBL" id="CAI9956453.1"/>
    </source>
</evidence>
<feature type="transmembrane region" description="Helical" evidence="1">
    <location>
        <begin position="156"/>
        <end position="179"/>
    </location>
</feature>
<evidence type="ECO:0000313" key="3">
    <source>
        <dbReference type="EMBL" id="CAL6047143.1"/>
    </source>
</evidence>